<evidence type="ECO:0000256" key="3">
    <source>
        <dbReference type="ARBA" id="ARBA00023163"/>
    </source>
</evidence>
<keyword evidence="3" id="KW-0804">Transcription</keyword>
<organism evidence="6 7">
    <name type="scientific">Mumia zhuanghuii</name>
    <dbReference type="NCBI Taxonomy" id="2585211"/>
    <lineage>
        <taxon>Bacteria</taxon>
        <taxon>Bacillati</taxon>
        <taxon>Actinomycetota</taxon>
        <taxon>Actinomycetes</taxon>
        <taxon>Propionibacteriales</taxon>
        <taxon>Nocardioidaceae</taxon>
        <taxon>Mumia</taxon>
    </lineage>
</organism>
<evidence type="ECO:0000256" key="4">
    <source>
        <dbReference type="PROSITE-ProRule" id="PRU00335"/>
    </source>
</evidence>
<dbReference type="Gene3D" id="1.10.357.10">
    <property type="entry name" value="Tetracycline Repressor, domain 2"/>
    <property type="match status" value="1"/>
</dbReference>
<dbReference type="SUPFAM" id="SSF48498">
    <property type="entry name" value="Tetracyclin repressor-like, C-terminal domain"/>
    <property type="match status" value="1"/>
</dbReference>
<dbReference type="InterPro" id="IPR009057">
    <property type="entry name" value="Homeodomain-like_sf"/>
</dbReference>
<dbReference type="InterPro" id="IPR036271">
    <property type="entry name" value="Tet_transcr_reg_TetR-rel_C_sf"/>
</dbReference>
<evidence type="ECO:0000313" key="6">
    <source>
        <dbReference type="EMBL" id="KAA1425013.1"/>
    </source>
</evidence>
<evidence type="ECO:0000259" key="5">
    <source>
        <dbReference type="PROSITE" id="PS50977"/>
    </source>
</evidence>
<dbReference type="InterPro" id="IPR050109">
    <property type="entry name" value="HTH-type_TetR-like_transc_reg"/>
</dbReference>
<evidence type="ECO:0000256" key="2">
    <source>
        <dbReference type="ARBA" id="ARBA00023125"/>
    </source>
</evidence>
<dbReference type="OrthoDB" id="5242433at2"/>
<dbReference type="PANTHER" id="PTHR30055">
    <property type="entry name" value="HTH-TYPE TRANSCRIPTIONAL REGULATOR RUTR"/>
    <property type="match status" value="1"/>
</dbReference>
<protein>
    <submittedName>
        <fullName evidence="6">TetR/AcrR family transcriptional regulator</fullName>
    </submittedName>
</protein>
<dbReference type="PANTHER" id="PTHR30055:SF234">
    <property type="entry name" value="HTH-TYPE TRANSCRIPTIONAL REGULATOR BETI"/>
    <property type="match status" value="1"/>
</dbReference>
<comment type="caution">
    <text evidence="6">The sequence shown here is derived from an EMBL/GenBank/DDBJ whole genome shotgun (WGS) entry which is preliminary data.</text>
</comment>
<dbReference type="PROSITE" id="PS50977">
    <property type="entry name" value="HTH_TETR_2"/>
    <property type="match status" value="1"/>
</dbReference>
<feature type="domain" description="HTH tetR-type" evidence="5">
    <location>
        <begin position="7"/>
        <end position="67"/>
    </location>
</feature>
<feature type="DNA-binding region" description="H-T-H motif" evidence="4">
    <location>
        <begin position="30"/>
        <end position="49"/>
    </location>
</feature>
<name>A0A5Q6S3Q0_9ACTN</name>
<gene>
    <name evidence="6" type="ORF">FE697_003725</name>
</gene>
<dbReference type="RefSeq" id="WP_149768187.1">
    <property type="nucleotide sequence ID" value="NZ_VDFQ02000001.1"/>
</dbReference>
<dbReference type="AlphaFoldDB" id="A0A5Q6S3Q0"/>
<dbReference type="Pfam" id="PF00440">
    <property type="entry name" value="TetR_N"/>
    <property type="match status" value="1"/>
</dbReference>
<dbReference type="EMBL" id="VDFQ02000001">
    <property type="protein sequence ID" value="KAA1425013.1"/>
    <property type="molecule type" value="Genomic_DNA"/>
</dbReference>
<keyword evidence="2 4" id="KW-0238">DNA-binding</keyword>
<dbReference type="SUPFAM" id="SSF46689">
    <property type="entry name" value="Homeodomain-like"/>
    <property type="match status" value="1"/>
</dbReference>
<dbReference type="Proteomes" id="UP000307768">
    <property type="component" value="Unassembled WGS sequence"/>
</dbReference>
<keyword evidence="1" id="KW-0805">Transcription regulation</keyword>
<evidence type="ECO:0000256" key="1">
    <source>
        <dbReference type="ARBA" id="ARBA00023015"/>
    </source>
</evidence>
<proteinExistence type="predicted"/>
<dbReference type="GO" id="GO:0003700">
    <property type="term" value="F:DNA-binding transcription factor activity"/>
    <property type="evidence" value="ECO:0007669"/>
    <property type="project" value="TreeGrafter"/>
</dbReference>
<evidence type="ECO:0000313" key="7">
    <source>
        <dbReference type="Proteomes" id="UP000307768"/>
    </source>
</evidence>
<dbReference type="GO" id="GO:0000976">
    <property type="term" value="F:transcription cis-regulatory region binding"/>
    <property type="evidence" value="ECO:0007669"/>
    <property type="project" value="TreeGrafter"/>
</dbReference>
<sequence>MAYVKASDRRRQYLAAARAVLSRDGVAGTTLRAVAAEAQVSIGTLYYIFPVKEEMITAVLEDVRAEVSAVFEATDTGAGLEHAIRHGLDRYWERLVVDDPRLALMRHELFAYALRTPGQEHLARWQIEGYTRIVSRLCQQAASNAGETCAVPFDTLARALVASVVGTVLVYLSDQDHVRSQQDLRAVADMLVGLAAPTVPGG</sequence>
<reference evidence="6 7" key="1">
    <citation type="submission" date="2019-09" db="EMBL/GenBank/DDBJ databases">
        <title>Mumia zhuanghuii sp. nov. isolated from the intestinal contents of plateau pika (Ochotona curzoniae) in the Qinghai-Tibet plateau of China.</title>
        <authorList>
            <person name="Tian Z."/>
        </authorList>
    </citation>
    <scope>NUCLEOTIDE SEQUENCE [LARGE SCALE GENOMIC DNA]</scope>
    <source>
        <strain evidence="7">350</strain>
    </source>
</reference>
<dbReference type="InterPro" id="IPR001647">
    <property type="entry name" value="HTH_TetR"/>
</dbReference>
<accession>A0A5Q6S3Q0</accession>